<name>A0ABY5NMC3_9MICO</name>
<protein>
    <recommendedName>
        <fullName evidence="4">DUF4352 domain-containing protein</fullName>
    </recommendedName>
</protein>
<keyword evidence="1" id="KW-0732">Signal</keyword>
<dbReference type="EMBL" id="CP091139">
    <property type="protein sequence ID" value="UUT36350.1"/>
    <property type="molecule type" value="Genomic_DNA"/>
</dbReference>
<gene>
    <name evidence="2" type="ORF">L2X98_25780</name>
</gene>
<organism evidence="2 3">
    <name type="scientific">Microbacterium elymi</name>
    <dbReference type="NCBI Taxonomy" id="2909587"/>
    <lineage>
        <taxon>Bacteria</taxon>
        <taxon>Bacillati</taxon>
        <taxon>Actinomycetota</taxon>
        <taxon>Actinomycetes</taxon>
        <taxon>Micrococcales</taxon>
        <taxon>Microbacteriaceae</taxon>
        <taxon>Microbacterium</taxon>
    </lineage>
</organism>
<dbReference type="Proteomes" id="UP001054811">
    <property type="component" value="Chromosome"/>
</dbReference>
<keyword evidence="3" id="KW-1185">Reference proteome</keyword>
<feature type="signal peptide" evidence="1">
    <location>
        <begin position="1"/>
        <end position="24"/>
    </location>
</feature>
<proteinExistence type="predicted"/>
<accession>A0ABY5NMC3</accession>
<dbReference type="PROSITE" id="PS51257">
    <property type="entry name" value="PROKAR_LIPOPROTEIN"/>
    <property type="match status" value="1"/>
</dbReference>
<evidence type="ECO:0000256" key="1">
    <source>
        <dbReference type="SAM" id="SignalP"/>
    </source>
</evidence>
<feature type="chain" id="PRO_5046565141" description="DUF4352 domain-containing protein" evidence="1">
    <location>
        <begin position="25"/>
        <end position="205"/>
    </location>
</feature>
<reference evidence="2" key="1">
    <citation type="submission" date="2022-01" db="EMBL/GenBank/DDBJ databases">
        <title>Microbacterium eymi and Microbacterium rhizovicinus sp. nov., isolated from the rhizospheric soil of Elymus tsukushiensis, a plant native to the Dokdo Islands, Republic of Korea.</title>
        <authorList>
            <person name="Hwang Y.J."/>
        </authorList>
    </citation>
    <scope>NUCLEOTIDE SEQUENCE</scope>
    <source>
        <strain evidence="2">KUDC0405</strain>
    </source>
</reference>
<evidence type="ECO:0000313" key="2">
    <source>
        <dbReference type="EMBL" id="UUT36350.1"/>
    </source>
</evidence>
<dbReference type="RefSeq" id="WP_259613008.1">
    <property type="nucleotide sequence ID" value="NZ_CP091139.2"/>
</dbReference>
<sequence length="205" mass="21058">MNRRMPHPAAGLAAAGLALALALAGCTATPPPTPPSPSTPSPTALSVDQVSKKIADAAFPTGSIAHTDGTIDAIDKTAVTIDVVALEALPDSTMLELRIATASGKEERITSFQFAVAPFHDTRNIGLVDTASGKTYRPYTYQNARDADGQNTGCLCDGLPDSADGTGILVSMIMPPLPDGTDAVDVTIPGMTTMKAVPVSRDAAR</sequence>
<evidence type="ECO:0000313" key="3">
    <source>
        <dbReference type="Proteomes" id="UP001054811"/>
    </source>
</evidence>
<evidence type="ECO:0008006" key="4">
    <source>
        <dbReference type="Google" id="ProtNLM"/>
    </source>
</evidence>